<evidence type="ECO:0000313" key="2">
    <source>
        <dbReference type="Proteomes" id="UP000095280"/>
    </source>
</evidence>
<dbReference type="AlphaFoldDB" id="A0A1I8FI47"/>
<feature type="region of interest" description="Disordered" evidence="1">
    <location>
        <begin position="1"/>
        <end position="38"/>
    </location>
</feature>
<feature type="compositionally biased region" description="Basic residues" evidence="1">
    <location>
        <begin position="1"/>
        <end position="15"/>
    </location>
</feature>
<keyword evidence="2" id="KW-1185">Reference proteome</keyword>
<organism evidence="2 3">
    <name type="scientific">Macrostomum lignano</name>
    <dbReference type="NCBI Taxonomy" id="282301"/>
    <lineage>
        <taxon>Eukaryota</taxon>
        <taxon>Metazoa</taxon>
        <taxon>Spiralia</taxon>
        <taxon>Lophotrochozoa</taxon>
        <taxon>Platyhelminthes</taxon>
        <taxon>Rhabditophora</taxon>
        <taxon>Macrostomorpha</taxon>
        <taxon>Macrostomida</taxon>
        <taxon>Macrostomidae</taxon>
        <taxon>Macrostomum</taxon>
    </lineage>
</organism>
<dbReference type="WBParaSite" id="maker-unitig_35743-snap-gene-0.0-mRNA-1">
    <property type="protein sequence ID" value="maker-unitig_35743-snap-gene-0.0-mRNA-1"/>
    <property type="gene ID" value="maker-unitig_35743-snap-gene-0.0"/>
</dbReference>
<reference evidence="3" key="1">
    <citation type="submission" date="2016-11" db="UniProtKB">
        <authorList>
            <consortium name="WormBaseParasite"/>
        </authorList>
    </citation>
    <scope>IDENTIFICATION</scope>
</reference>
<name>A0A1I8FI47_9PLAT</name>
<evidence type="ECO:0000313" key="3">
    <source>
        <dbReference type="WBParaSite" id="maker-unitig_35743-snap-gene-0.0-mRNA-1"/>
    </source>
</evidence>
<protein>
    <submittedName>
        <fullName evidence="3">Uncharacterized protein</fullName>
    </submittedName>
</protein>
<accession>A0A1I8FI47</accession>
<proteinExistence type="predicted"/>
<evidence type="ECO:0000256" key="1">
    <source>
        <dbReference type="SAM" id="MobiDB-lite"/>
    </source>
</evidence>
<dbReference type="Proteomes" id="UP000095280">
    <property type="component" value="Unplaced"/>
</dbReference>
<sequence length="38" mass="4299">MLRNKRLLGHHRQHHPVATSPHQPTRASGRCCQAATML</sequence>